<dbReference type="PANTHER" id="PTHR43308:SF5">
    <property type="entry name" value="S-LAYER PROTEIN _ PEPTIDOGLYCAN ENDO-BETA-N-ACETYLGLUCOSAMINIDASE"/>
    <property type="match status" value="1"/>
</dbReference>
<evidence type="ECO:0000313" key="4">
    <source>
        <dbReference type="EMBL" id="MFC6333762.1"/>
    </source>
</evidence>
<accession>A0ABW1V4R6</accession>
<keyword evidence="5" id="KW-1185">Reference proteome</keyword>
<feature type="domain" description="SLH" evidence="3">
    <location>
        <begin position="750"/>
        <end position="806"/>
    </location>
</feature>
<feature type="domain" description="SLH" evidence="3">
    <location>
        <begin position="686"/>
        <end position="744"/>
    </location>
</feature>
<dbReference type="Proteomes" id="UP001596233">
    <property type="component" value="Unassembled WGS sequence"/>
</dbReference>
<reference evidence="5" key="1">
    <citation type="journal article" date="2019" name="Int. J. Syst. Evol. Microbiol.">
        <title>The Global Catalogue of Microorganisms (GCM) 10K type strain sequencing project: providing services to taxonomists for standard genome sequencing and annotation.</title>
        <authorList>
            <consortium name="The Broad Institute Genomics Platform"/>
            <consortium name="The Broad Institute Genome Sequencing Center for Infectious Disease"/>
            <person name="Wu L."/>
            <person name="Ma J."/>
        </authorList>
    </citation>
    <scope>NUCLEOTIDE SEQUENCE [LARGE SCALE GENOMIC DNA]</scope>
    <source>
        <strain evidence="5">PCU 280</strain>
    </source>
</reference>
<dbReference type="InterPro" id="IPR051465">
    <property type="entry name" value="Cell_Envelope_Struct_Comp"/>
</dbReference>
<feature type="signal peptide" evidence="2">
    <location>
        <begin position="1"/>
        <end position="22"/>
    </location>
</feature>
<dbReference type="EMBL" id="JBHSTE010000004">
    <property type="protein sequence ID" value="MFC6333762.1"/>
    <property type="molecule type" value="Genomic_DNA"/>
</dbReference>
<protein>
    <submittedName>
        <fullName evidence="4">S-layer homology domain-containing protein</fullName>
    </submittedName>
</protein>
<evidence type="ECO:0000259" key="3">
    <source>
        <dbReference type="PROSITE" id="PS51272"/>
    </source>
</evidence>
<dbReference type="RefSeq" id="WP_379235566.1">
    <property type="nucleotide sequence ID" value="NZ_JBHSTE010000004.1"/>
</dbReference>
<dbReference type="Pfam" id="PF00395">
    <property type="entry name" value="SLH"/>
    <property type="match status" value="3"/>
</dbReference>
<dbReference type="PANTHER" id="PTHR43308">
    <property type="entry name" value="OUTER MEMBRANE PROTEIN ALPHA-RELATED"/>
    <property type="match status" value="1"/>
</dbReference>
<dbReference type="PROSITE" id="PS51272">
    <property type="entry name" value="SLH"/>
    <property type="match status" value="3"/>
</dbReference>
<feature type="chain" id="PRO_5045260433" evidence="2">
    <location>
        <begin position="23"/>
        <end position="806"/>
    </location>
</feature>
<feature type="coiled-coil region" evidence="1">
    <location>
        <begin position="53"/>
        <end position="87"/>
    </location>
</feature>
<dbReference type="InterPro" id="IPR001119">
    <property type="entry name" value="SLH_dom"/>
</dbReference>
<gene>
    <name evidence="4" type="ORF">ACFP56_14130</name>
</gene>
<proteinExistence type="predicted"/>
<comment type="caution">
    <text evidence="4">The sequence shown here is derived from an EMBL/GenBank/DDBJ whole genome shotgun (WGS) entry which is preliminary data.</text>
</comment>
<keyword evidence="1" id="KW-0175">Coiled coil</keyword>
<keyword evidence="2" id="KW-0732">Signal</keyword>
<evidence type="ECO:0000256" key="2">
    <source>
        <dbReference type="SAM" id="SignalP"/>
    </source>
</evidence>
<name>A0ABW1V4R6_9BACL</name>
<organism evidence="4 5">
    <name type="scientific">Paenibacillus septentrionalis</name>
    <dbReference type="NCBI Taxonomy" id="429342"/>
    <lineage>
        <taxon>Bacteria</taxon>
        <taxon>Bacillati</taxon>
        <taxon>Bacillota</taxon>
        <taxon>Bacilli</taxon>
        <taxon>Bacillales</taxon>
        <taxon>Paenibacillaceae</taxon>
        <taxon>Paenibacillus</taxon>
    </lineage>
</organism>
<evidence type="ECO:0000256" key="1">
    <source>
        <dbReference type="SAM" id="Coils"/>
    </source>
</evidence>
<sequence>MKKKALLASVVALVTASAMTFAPVSYKVIDKAYAATENVEKASNKIKAVFAQLQDEDALVAAYEDLLEQADKDIAKVEAELDIAEFNISENLDPDVAEDVKDAIIAIAKQLIKDYSTKNENFNKNLGDLSTDLEAAIENLNDKLAPVLSEEITRDDVALLLEEIEEKLFEKFSNEADLDWFDEGNLSEEAKDAIKAVIEEEWNTNDNSLVAAFVDLYGGEFEKFDEDVEKFNSLFQADLTDDEKDIYAKGAAAVAIAYAKHHYSLNQPITKGTSSGRNFKLNVNFGTSKVIPLDLFKWKSEGTVTVNPGNANVDPHLDLNLSGVNLNNDVTVSAVLDKTAPGYPSVLDDFDGVTLFSYTSKYSVGGTDGGGIFVPTPELGLVSDYQAKAAAISGLVADYLEANPDLYNNTLKRALIKLLEEQLRQALTVQAANSVTVSNGVSTLNITPAQMTTIYDTQLNTVLNALKAALEEQKLDLNISPVLTYNIGATSNGEVNLNKDLIDSLTSKEIAYVGVKTGDASVEASLDQLTAASKVSIKKAASTVAGAKSDTYSIAITNTNGDITGFEKQYRVTLPVSGTGSNVTVAKLGDGTQSLIGGQYDSKTRTITFFTNVLGDFVVVENSASFNDTANITWANDKIKLLADKGLLLGKGNGKFDPHGNVTRAEFTAMLVRTLNLNATTNITFNDVSENAWYYDSIAAARAYGIINGRSASEFDPNAQISREEMASIASNALKTVLDFEAPANAEEILNGFVDAANVVAVHRANVALLANEGIVQGKGKNNYDPKGTATRAESAVIIAKLFDLR</sequence>
<evidence type="ECO:0000313" key="5">
    <source>
        <dbReference type="Proteomes" id="UP001596233"/>
    </source>
</evidence>
<feature type="domain" description="SLH" evidence="3">
    <location>
        <begin position="622"/>
        <end position="685"/>
    </location>
</feature>